<dbReference type="Pfam" id="PF13419">
    <property type="entry name" value="HAD_2"/>
    <property type="match status" value="1"/>
</dbReference>
<protein>
    <submittedName>
        <fullName evidence="1">HAD family hydrolase</fullName>
    </submittedName>
</protein>
<dbReference type="InterPro" id="IPR023214">
    <property type="entry name" value="HAD_sf"/>
</dbReference>
<proteinExistence type="predicted"/>
<dbReference type="AlphaFoldDB" id="A0A7C4H4L5"/>
<evidence type="ECO:0000313" key="1">
    <source>
        <dbReference type="EMBL" id="HGM06855.1"/>
    </source>
</evidence>
<sequence>MCSTTHIKDLYNVIRFSESLVNSRDTRMKKQKISAIIFDIDGTIVLLPIDWNSILIKIKSLSPVSTKTFLGFISRYYGSNEFRYIHKYLEIVENSAIDAMTILDNADELLKKICKYIPIGFVTMQSRSAAEKIVYRMELYNCDKFLGVLASREDASNRVEQLAKAIRSIDINPNEVLFIGDKILDGIAAIVSKMNGIVILRNPRTFRISDTDYIDEDLEAVGIPIATNLAEALAIAKDIYDLPIDISIS</sequence>
<keyword evidence="1" id="KW-0378">Hydrolase</keyword>
<gene>
    <name evidence="1" type="ORF">ENU31_00395</name>
</gene>
<dbReference type="SUPFAM" id="SSF56784">
    <property type="entry name" value="HAD-like"/>
    <property type="match status" value="1"/>
</dbReference>
<reference evidence="1" key="1">
    <citation type="journal article" date="2020" name="mSystems">
        <title>Genome- and Community-Level Interaction Insights into Carbon Utilization and Element Cycling Functions of Hydrothermarchaeota in Hydrothermal Sediment.</title>
        <authorList>
            <person name="Zhou Z."/>
            <person name="Liu Y."/>
            <person name="Xu W."/>
            <person name="Pan J."/>
            <person name="Luo Z.H."/>
            <person name="Li M."/>
        </authorList>
    </citation>
    <scope>NUCLEOTIDE SEQUENCE [LARGE SCALE GENOMIC DNA]</scope>
    <source>
        <strain evidence="1">SpSt-658</strain>
    </source>
</reference>
<dbReference type="Gene3D" id="3.40.50.1000">
    <property type="entry name" value="HAD superfamily/HAD-like"/>
    <property type="match status" value="1"/>
</dbReference>
<comment type="caution">
    <text evidence="1">The sequence shown here is derived from an EMBL/GenBank/DDBJ whole genome shotgun (WGS) entry which is preliminary data.</text>
</comment>
<dbReference type="GO" id="GO:0016787">
    <property type="term" value="F:hydrolase activity"/>
    <property type="evidence" value="ECO:0007669"/>
    <property type="project" value="UniProtKB-KW"/>
</dbReference>
<name>A0A7C4H4L5_9CREN</name>
<organism evidence="1">
    <name type="scientific">Ignisphaera aggregans</name>
    <dbReference type="NCBI Taxonomy" id="334771"/>
    <lineage>
        <taxon>Archaea</taxon>
        <taxon>Thermoproteota</taxon>
        <taxon>Thermoprotei</taxon>
        <taxon>Desulfurococcales</taxon>
        <taxon>Desulfurococcaceae</taxon>
        <taxon>Ignisphaera</taxon>
    </lineage>
</organism>
<dbReference type="InterPro" id="IPR036412">
    <property type="entry name" value="HAD-like_sf"/>
</dbReference>
<accession>A0A7C4H4L5</accession>
<dbReference type="EMBL" id="DTCA01000017">
    <property type="protein sequence ID" value="HGM06855.1"/>
    <property type="molecule type" value="Genomic_DNA"/>
</dbReference>
<dbReference type="InterPro" id="IPR041492">
    <property type="entry name" value="HAD_2"/>
</dbReference>